<evidence type="ECO:0000259" key="3">
    <source>
        <dbReference type="Pfam" id="PF24107"/>
    </source>
</evidence>
<keyword evidence="2" id="KW-1133">Transmembrane helix</keyword>
<sequence>MSDSLWRDERAIEGLPIRLVIALVVGVACLSVMMSTISGIETLQVTEVDVEPAPEVTTPGTQNVTVTVVDSKGSPVSGATVVAKSGTATLDGVRTGETSAAGNATLSLSPSLGSNQQDGTVVFEVKPPAGSSYEDARSNTDLLVVEST</sequence>
<organism evidence="4 5">
    <name type="scientific">Haloarcula salina</name>
    <dbReference type="NCBI Taxonomy" id="1429914"/>
    <lineage>
        <taxon>Archaea</taxon>
        <taxon>Methanobacteriati</taxon>
        <taxon>Methanobacteriota</taxon>
        <taxon>Stenosarchaea group</taxon>
        <taxon>Halobacteria</taxon>
        <taxon>Halobacteriales</taxon>
        <taxon>Haloarculaceae</taxon>
        <taxon>Haloarcula</taxon>
    </lineage>
</organism>
<dbReference type="Gene3D" id="2.60.40.10">
    <property type="entry name" value="Immunoglobulins"/>
    <property type="match status" value="1"/>
</dbReference>
<dbReference type="PROSITE" id="PS51257">
    <property type="entry name" value="PROKAR_LIPOPROTEIN"/>
    <property type="match status" value="1"/>
</dbReference>
<keyword evidence="4" id="KW-0378">Hydrolase</keyword>
<evidence type="ECO:0000256" key="1">
    <source>
        <dbReference type="SAM" id="MobiDB-lite"/>
    </source>
</evidence>
<feature type="domain" description="DUF7382" evidence="3">
    <location>
        <begin position="43"/>
        <end position="106"/>
    </location>
</feature>
<dbReference type="InterPro" id="IPR055806">
    <property type="entry name" value="DUF7382"/>
</dbReference>
<evidence type="ECO:0000256" key="2">
    <source>
        <dbReference type="SAM" id="Phobius"/>
    </source>
</evidence>
<evidence type="ECO:0000313" key="5">
    <source>
        <dbReference type="Proteomes" id="UP001166304"/>
    </source>
</evidence>
<reference evidence="4" key="1">
    <citation type="submission" date="2021-06" db="EMBL/GenBank/DDBJ databases">
        <title>New haloarchaea isolates fom saline soil.</title>
        <authorList>
            <person name="Duran-Viseras A."/>
            <person name="Sanchez-Porro C.S."/>
            <person name="Ventosa A."/>
        </authorList>
    </citation>
    <scope>NUCLEOTIDE SEQUENCE</scope>
    <source>
        <strain evidence="4">JCM 18369</strain>
    </source>
</reference>
<protein>
    <submittedName>
        <fullName evidence="4">Carboxypeptidase regulatory-like domain-containing protein</fullName>
    </submittedName>
</protein>
<dbReference type="AlphaFoldDB" id="A0AA41KH60"/>
<gene>
    <name evidence="4" type="ORF">KTS37_18725</name>
</gene>
<dbReference type="Proteomes" id="UP001166304">
    <property type="component" value="Unassembled WGS sequence"/>
</dbReference>
<name>A0AA41KH60_9EURY</name>
<keyword evidence="2" id="KW-0812">Transmembrane</keyword>
<dbReference type="Pfam" id="PF24107">
    <property type="entry name" value="DUF7382"/>
    <property type="match status" value="1"/>
</dbReference>
<keyword evidence="4" id="KW-0121">Carboxypeptidase</keyword>
<dbReference type="EMBL" id="JAHQXE010000007">
    <property type="protein sequence ID" value="MBV0903822.1"/>
    <property type="molecule type" value="Genomic_DNA"/>
</dbReference>
<dbReference type="RefSeq" id="WP_162415014.1">
    <property type="nucleotide sequence ID" value="NZ_JAHQXE010000007.1"/>
</dbReference>
<keyword evidence="5" id="KW-1185">Reference proteome</keyword>
<feature type="transmembrane region" description="Helical" evidence="2">
    <location>
        <begin position="15"/>
        <end position="34"/>
    </location>
</feature>
<proteinExistence type="predicted"/>
<dbReference type="GO" id="GO:0004180">
    <property type="term" value="F:carboxypeptidase activity"/>
    <property type="evidence" value="ECO:0007669"/>
    <property type="project" value="UniProtKB-KW"/>
</dbReference>
<keyword evidence="4" id="KW-0645">Protease</keyword>
<keyword evidence="2" id="KW-0472">Membrane</keyword>
<evidence type="ECO:0000313" key="4">
    <source>
        <dbReference type="EMBL" id="MBV0903822.1"/>
    </source>
</evidence>
<comment type="caution">
    <text evidence="4">The sequence shown here is derived from an EMBL/GenBank/DDBJ whole genome shotgun (WGS) entry which is preliminary data.</text>
</comment>
<feature type="region of interest" description="Disordered" evidence="1">
    <location>
        <begin position="127"/>
        <end position="148"/>
    </location>
</feature>
<accession>A0AA41KH60</accession>
<dbReference type="InterPro" id="IPR013783">
    <property type="entry name" value="Ig-like_fold"/>
</dbReference>